<evidence type="ECO:0000256" key="2">
    <source>
        <dbReference type="SAM" id="Phobius"/>
    </source>
</evidence>
<evidence type="ECO:0000313" key="3">
    <source>
        <dbReference type="EMBL" id="CAK6982913.1"/>
    </source>
</evidence>
<reference evidence="3 4" key="1">
    <citation type="submission" date="2024-01" db="EMBL/GenBank/DDBJ databases">
        <authorList>
            <person name="Alioto T."/>
            <person name="Alioto T."/>
            <person name="Gomez Garrido J."/>
        </authorList>
    </citation>
    <scope>NUCLEOTIDE SEQUENCE [LARGE SCALE GENOMIC DNA]</scope>
</reference>
<accession>A0AAV1QFL5</accession>
<keyword evidence="2" id="KW-0472">Membrane</keyword>
<organism evidence="3 4">
    <name type="scientific">Scomber scombrus</name>
    <name type="common">Atlantic mackerel</name>
    <name type="synonym">Scomber vernalis</name>
    <dbReference type="NCBI Taxonomy" id="13677"/>
    <lineage>
        <taxon>Eukaryota</taxon>
        <taxon>Metazoa</taxon>
        <taxon>Chordata</taxon>
        <taxon>Craniata</taxon>
        <taxon>Vertebrata</taxon>
        <taxon>Euteleostomi</taxon>
        <taxon>Actinopterygii</taxon>
        <taxon>Neopterygii</taxon>
        <taxon>Teleostei</taxon>
        <taxon>Neoteleostei</taxon>
        <taxon>Acanthomorphata</taxon>
        <taxon>Pelagiaria</taxon>
        <taxon>Scombriformes</taxon>
        <taxon>Scombridae</taxon>
        <taxon>Scomber</taxon>
    </lineage>
</organism>
<gene>
    <name evidence="3" type="ORF">FSCOSCO3_A017744</name>
</gene>
<feature type="region of interest" description="Disordered" evidence="1">
    <location>
        <begin position="131"/>
        <end position="179"/>
    </location>
</feature>
<keyword evidence="4" id="KW-1185">Reference proteome</keyword>
<keyword evidence="2" id="KW-0812">Transmembrane</keyword>
<keyword evidence="2" id="KW-1133">Transmembrane helix</keyword>
<dbReference type="AlphaFoldDB" id="A0AAV1QFL5"/>
<evidence type="ECO:0000256" key="1">
    <source>
        <dbReference type="SAM" id="MobiDB-lite"/>
    </source>
</evidence>
<sequence length="179" mass="19775">MLTSHFIYTPNYMLLQCEVKHDSSGKVQLYNVSRQLSGENHKESTSSTTTTVMGISTQAKMNQTPPKTTDTLTEDFPVWAKFIIVAVGLASLLIIVVMLIRWRKTKRNKTQKDENTVDPEEGVSYASISFTKKTNSKARVRGDDEGDEVTYSTVKASSSSAGASTDPSNLYATVNKPKK</sequence>
<dbReference type="Proteomes" id="UP001314229">
    <property type="component" value="Unassembled WGS sequence"/>
</dbReference>
<proteinExistence type="predicted"/>
<comment type="caution">
    <text evidence="3">The sequence shown here is derived from an EMBL/GenBank/DDBJ whole genome shotgun (WGS) entry which is preliminary data.</text>
</comment>
<feature type="transmembrane region" description="Helical" evidence="2">
    <location>
        <begin position="78"/>
        <end position="100"/>
    </location>
</feature>
<feature type="compositionally biased region" description="Low complexity" evidence="1">
    <location>
        <begin position="150"/>
        <end position="168"/>
    </location>
</feature>
<evidence type="ECO:0000313" key="4">
    <source>
        <dbReference type="Proteomes" id="UP001314229"/>
    </source>
</evidence>
<protein>
    <submittedName>
        <fullName evidence="3">Uncharacterized protein LOC121882147 isoform X1</fullName>
    </submittedName>
</protein>
<name>A0AAV1QFL5_SCOSC</name>
<dbReference type="EMBL" id="CAWUFR010001135">
    <property type="protein sequence ID" value="CAK6982913.1"/>
    <property type="molecule type" value="Genomic_DNA"/>
</dbReference>